<feature type="transmembrane region" description="Helical" evidence="11">
    <location>
        <begin position="166"/>
        <end position="186"/>
    </location>
</feature>
<dbReference type="Pfam" id="PF06580">
    <property type="entry name" value="His_kinase"/>
    <property type="match status" value="1"/>
</dbReference>
<sequence length="550" mass="61715">MLYIQLLERMSLIALVAYIFSHTKLFRVIIKEKVPLKDKILIIIFFSIFAIIGTYTGINIKYEALANTRPIGAIMAGYLGGPIVGMIVGAIAGFHRYTLGGFTALACGVATVLEGLIGGSVKKFFNKGQYNMLIGFFSGVLAEVSQMIVILLLSKPYERAVELVKLIGLPMILINSLGVVVFINIIKNTNEQFNRIRANYSQKALSIARQTISYMRKGFNKDTADSVAGIVYEVSNLPGVFIGDNEKILTYYGDTEVDLNVLNSGLIEYFKKPYSGVIEIQGMNFYCSPLYIRDNDFQGVIGVKFYENSESKSYFIEFCREMAELLSTQIELYKLNKIANAASIAELRALRAQIHPHFLFNALNTISSFCRTNPLRARELILDLSNYFRKTLNRTDDFIQLSEEIDLINSYLSIEKARFGDRLKLYIDIPEKLLTMKVPIFVIQPLVENAIKHGISPKALGGTILIKAQESGNEVVFSVEDTGIGMSRDRYDEVVSTWPGVGLKNVNDRLKLLYGEQSILNIESSIEEGTRVIFKIPMEVHNGINNMYDN</sequence>
<keyword evidence="6 13" id="KW-0418">Kinase</keyword>
<dbReference type="Pfam" id="PF02518">
    <property type="entry name" value="HATPase_c"/>
    <property type="match status" value="1"/>
</dbReference>
<keyword evidence="4 11" id="KW-0812">Transmembrane</keyword>
<feature type="domain" description="Histidine kinase" evidence="12">
    <location>
        <begin position="442"/>
        <end position="540"/>
    </location>
</feature>
<keyword evidence="8 11" id="KW-1133">Transmembrane helix</keyword>
<keyword evidence="9" id="KW-0902">Two-component regulatory system</keyword>
<dbReference type="InterPro" id="IPR050640">
    <property type="entry name" value="Bact_2-comp_sensor_kinase"/>
</dbReference>
<dbReference type="Pfam" id="PF07694">
    <property type="entry name" value="5TM-5TMR_LYT"/>
    <property type="match status" value="1"/>
</dbReference>
<evidence type="ECO:0000313" key="13">
    <source>
        <dbReference type="EMBL" id="EYE87776.1"/>
    </source>
</evidence>
<dbReference type="Gene3D" id="3.30.565.10">
    <property type="entry name" value="Histidine kinase-like ATPase, C-terminal domain"/>
    <property type="match status" value="1"/>
</dbReference>
<evidence type="ECO:0000256" key="11">
    <source>
        <dbReference type="SAM" id="Phobius"/>
    </source>
</evidence>
<dbReference type="GO" id="GO:0071555">
    <property type="term" value="P:cell wall organization"/>
    <property type="evidence" value="ECO:0007669"/>
    <property type="project" value="InterPro"/>
</dbReference>
<dbReference type="InterPro" id="IPR010559">
    <property type="entry name" value="Sig_transdc_His_kin_internal"/>
</dbReference>
<keyword evidence="10 11" id="KW-0472">Membrane</keyword>
<evidence type="ECO:0000256" key="10">
    <source>
        <dbReference type="ARBA" id="ARBA00023136"/>
    </source>
</evidence>
<dbReference type="SMART" id="SM00387">
    <property type="entry name" value="HATPase_c"/>
    <property type="match status" value="1"/>
</dbReference>
<dbReference type="InterPro" id="IPR036890">
    <property type="entry name" value="HATPase_C_sf"/>
</dbReference>
<dbReference type="Proteomes" id="UP000019681">
    <property type="component" value="Unassembled WGS sequence"/>
</dbReference>
<dbReference type="EMBL" id="AZQP01000039">
    <property type="protein sequence ID" value="EYE87776.1"/>
    <property type="molecule type" value="Genomic_DNA"/>
</dbReference>
<organism evidence="13 14">
    <name type="scientific">Fervidicella metallireducens AeB</name>
    <dbReference type="NCBI Taxonomy" id="1403537"/>
    <lineage>
        <taxon>Bacteria</taxon>
        <taxon>Bacillati</taxon>
        <taxon>Bacillota</taxon>
        <taxon>Clostridia</taxon>
        <taxon>Eubacteriales</taxon>
        <taxon>Clostridiaceae</taxon>
        <taxon>Fervidicella</taxon>
    </lineage>
</organism>
<keyword evidence="3" id="KW-0808">Transferase</keyword>
<evidence type="ECO:0000256" key="5">
    <source>
        <dbReference type="ARBA" id="ARBA00022741"/>
    </source>
</evidence>
<protein>
    <submittedName>
        <fullName evidence="13">Sensor histidine kinase</fullName>
    </submittedName>
</protein>
<dbReference type="GO" id="GO:0000155">
    <property type="term" value="F:phosphorelay sensor kinase activity"/>
    <property type="evidence" value="ECO:0007669"/>
    <property type="project" value="InterPro"/>
</dbReference>
<reference evidence="13 14" key="1">
    <citation type="journal article" date="2014" name="Genome Announc.">
        <title>Draft Genome Sequence of Fervidicella metallireducens Strain AeBT, an Iron-Reducing Thermoanaerobe from the Great Artesian Basin.</title>
        <authorList>
            <person name="Patel B.K."/>
        </authorList>
    </citation>
    <scope>NUCLEOTIDE SEQUENCE [LARGE SCALE GENOMIC DNA]</scope>
    <source>
        <strain evidence="13 14">AeB</strain>
    </source>
</reference>
<feature type="transmembrane region" description="Helical" evidence="11">
    <location>
        <begin position="133"/>
        <end position="154"/>
    </location>
</feature>
<feature type="transmembrane region" description="Helical" evidence="11">
    <location>
        <begin position="42"/>
        <end position="60"/>
    </location>
</feature>
<dbReference type="PANTHER" id="PTHR34220:SF7">
    <property type="entry name" value="SENSOR HISTIDINE KINASE YPDA"/>
    <property type="match status" value="1"/>
</dbReference>
<keyword evidence="5" id="KW-0547">Nucleotide-binding</keyword>
<dbReference type="SUPFAM" id="SSF55874">
    <property type="entry name" value="ATPase domain of HSP90 chaperone/DNA topoisomerase II/histidine kinase"/>
    <property type="match status" value="1"/>
</dbReference>
<dbReference type="InterPro" id="IPR005467">
    <property type="entry name" value="His_kinase_dom"/>
</dbReference>
<dbReference type="PANTHER" id="PTHR34220">
    <property type="entry name" value="SENSOR HISTIDINE KINASE YPDA"/>
    <property type="match status" value="1"/>
</dbReference>
<dbReference type="RefSeq" id="WP_035380920.1">
    <property type="nucleotide sequence ID" value="NZ_AZQP01000039.1"/>
</dbReference>
<feature type="transmembrane region" description="Helical" evidence="11">
    <location>
        <begin position="12"/>
        <end position="30"/>
    </location>
</feature>
<dbReference type="AlphaFoldDB" id="A0A017RT32"/>
<keyword evidence="14" id="KW-1185">Reference proteome</keyword>
<name>A0A017RT32_9CLOT</name>
<dbReference type="PROSITE" id="PS50109">
    <property type="entry name" value="HIS_KIN"/>
    <property type="match status" value="1"/>
</dbReference>
<comment type="caution">
    <text evidence="13">The sequence shown here is derived from an EMBL/GenBank/DDBJ whole genome shotgun (WGS) entry which is preliminary data.</text>
</comment>
<dbReference type="InterPro" id="IPR003594">
    <property type="entry name" value="HATPase_dom"/>
</dbReference>
<accession>A0A017RT32</accession>
<evidence type="ECO:0000256" key="3">
    <source>
        <dbReference type="ARBA" id="ARBA00022679"/>
    </source>
</evidence>
<keyword evidence="2" id="KW-1003">Cell membrane</keyword>
<dbReference type="GO" id="GO:0005524">
    <property type="term" value="F:ATP binding"/>
    <property type="evidence" value="ECO:0007669"/>
    <property type="project" value="UniProtKB-KW"/>
</dbReference>
<keyword evidence="7" id="KW-0067">ATP-binding</keyword>
<evidence type="ECO:0000256" key="8">
    <source>
        <dbReference type="ARBA" id="ARBA00022989"/>
    </source>
</evidence>
<gene>
    <name evidence="13" type="ORF">Q428_11585</name>
</gene>
<evidence type="ECO:0000256" key="2">
    <source>
        <dbReference type="ARBA" id="ARBA00022475"/>
    </source>
</evidence>
<proteinExistence type="predicted"/>
<evidence type="ECO:0000259" key="12">
    <source>
        <dbReference type="PROSITE" id="PS50109"/>
    </source>
</evidence>
<evidence type="ECO:0000256" key="4">
    <source>
        <dbReference type="ARBA" id="ARBA00022692"/>
    </source>
</evidence>
<dbReference type="STRING" id="1403537.Q428_11585"/>
<dbReference type="GO" id="GO:0005886">
    <property type="term" value="C:plasma membrane"/>
    <property type="evidence" value="ECO:0007669"/>
    <property type="project" value="UniProtKB-SubCell"/>
</dbReference>
<evidence type="ECO:0000256" key="1">
    <source>
        <dbReference type="ARBA" id="ARBA00004651"/>
    </source>
</evidence>
<dbReference type="InterPro" id="IPR011620">
    <property type="entry name" value="Sig_transdc_His_kinase_LytS_TM"/>
</dbReference>
<evidence type="ECO:0000256" key="7">
    <source>
        <dbReference type="ARBA" id="ARBA00022840"/>
    </source>
</evidence>
<evidence type="ECO:0000256" key="9">
    <source>
        <dbReference type="ARBA" id="ARBA00023012"/>
    </source>
</evidence>
<comment type="subcellular location">
    <subcellularLocation>
        <location evidence="1">Cell membrane</location>
        <topology evidence="1">Multi-pass membrane protein</topology>
    </subcellularLocation>
</comment>
<feature type="transmembrane region" description="Helical" evidence="11">
    <location>
        <begin position="72"/>
        <end position="94"/>
    </location>
</feature>
<evidence type="ECO:0000256" key="6">
    <source>
        <dbReference type="ARBA" id="ARBA00022777"/>
    </source>
</evidence>
<dbReference type="OrthoDB" id="9809348at2"/>
<evidence type="ECO:0000313" key="14">
    <source>
        <dbReference type="Proteomes" id="UP000019681"/>
    </source>
</evidence>
<feature type="transmembrane region" description="Helical" evidence="11">
    <location>
        <begin position="100"/>
        <end position="121"/>
    </location>
</feature>